<evidence type="ECO:0000256" key="2">
    <source>
        <dbReference type="SAM" id="Phobius"/>
    </source>
</evidence>
<feature type="transmembrane region" description="Helical" evidence="2">
    <location>
        <begin position="68"/>
        <end position="86"/>
    </location>
</feature>
<reference evidence="4 5" key="1">
    <citation type="submission" date="2016-10" db="EMBL/GenBank/DDBJ databases">
        <title>Genome sequence of the basidiomycete white-rot fungus Trametes pubescens.</title>
        <authorList>
            <person name="Makela M.R."/>
            <person name="Granchi Z."/>
            <person name="Peng M."/>
            <person name="De Vries R.P."/>
            <person name="Grigoriev I."/>
            <person name="Riley R."/>
            <person name="Hilden K."/>
        </authorList>
    </citation>
    <scope>NUCLEOTIDE SEQUENCE [LARGE SCALE GENOMIC DNA]</scope>
    <source>
        <strain evidence="4 5">FBCC735</strain>
    </source>
</reference>
<feature type="compositionally biased region" description="Low complexity" evidence="1">
    <location>
        <begin position="447"/>
        <end position="463"/>
    </location>
</feature>
<dbReference type="PANTHER" id="PTHR24413">
    <property type="entry name" value="SPECKLE-TYPE POZ PROTEIN"/>
    <property type="match status" value="1"/>
</dbReference>
<dbReference type="AlphaFoldDB" id="A0A1M2VYA7"/>
<evidence type="ECO:0000259" key="3">
    <source>
        <dbReference type="PROSITE" id="PS50097"/>
    </source>
</evidence>
<comment type="caution">
    <text evidence="4">The sequence shown here is derived from an EMBL/GenBank/DDBJ whole genome shotgun (WGS) entry which is preliminary data.</text>
</comment>
<dbReference type="OrthoDB" id="288590at2759"/>
<evidence type="ECO:0000313" key="4">
    <source>
        <dbReference type="EMBL" id="OJT12520.1"/>
    </source>
</evidence>
<feature type="region of interest" description="Disordered" evidence="1">
    <location>
        <begin position="14"/>
        <end position="61"/>
    </location>
</feature>
<keyword evidence="2" id="KW-0812">Transmembrane</keyword>
<keyword evidence="2" id="KW-1133">Transmembrane helix</keyword>
<feature type="compositionally biased region" description="Low complexity" evidence="1">
    <location>
        <begin position="669"/>
        <end position="679"/>
    </location>
</feature>
<dbReference type="InterPro" id="IPR000210">
    <property type="entry name" value="BTB/POZ_dom"/>
</dbReference>
<dbReference type="Proteomes" id="UP000184267">
    <property type="component" value="Unassembled WGS sequence"/>
</dbReference>
<protein>
    <recommendedName>
        <fullName evidence="3">BTB domain-containing protein</fullName>
    </recommendedName>
</protein>
<feature type="domain" description="BTB" evidence="3">
    <location>
        <begin position="462"/>
        <end position="539"/>
    </location>
</feature>
<keyword evidence="5" id="KW-1185">Reference proteome</keyword>
<dbReference type="SUPFAM" id="SSF54695">
    <property type="entry name" value="POZ domain"/>
    <property type="match status" value="1"/>
</dbReference>
<dbReference type="PROSITE" id="PS50097">
    <property type="entry name" value="BTB"/>
    <property type="match status" value="1"/>
</dbReference>
<dbReference type="Gene3D" id="3.30.710.10">
    <property type="entry name" value="Potassium Channel Kv1.1, Chain A"/>
    <property type="match status" value="1"/>
</dbReference>
<keyword evidence="2" id="KW-0472">Membrane</keyword>
<proteinExistence type="predicted"/>
<dbReference type="EMBL" id="MNAD01000480">
    <property type="protein sequence ID" value="OJT12520.1"/>
    <property type="molecule type" value="Genomic_DNA"/>
</dbReference>
<evidence type="ECO:0000313" key="5">
    <source>
        <dbReference type="Proteomes" id="UP000184267"/>
    </source>
</evidence>
<gene>
    <name evidence="4" type="ORF">TRAPUB_10921</name>
</gene>
<feature type="compositionally biased region" description="Low complexity" evidence="1">
    <location>
        <begin position="620"/>
        <end position="630"/>
    </location>
</feature>
<accession>A0A1M2VYA7</accession>
<feature type="region of interest" description="Disordered" evidence="1">
    <location>
        <begin position="689"/>
        <end position="708"/>
    </location>
</feature>
<evidence type="ECO:0000256" key="1">
    <source>
        <dbReference type="SAM" id="MobiDB-lite"/>
    </source>
</evidence>
<feature type="region of interest" description="Disordered" evidence="1">
    <location>
        <begin position="571"/>
        <end position="683"/>
    </location>
</feature>
<feature type="region of interest" description="Disordered" evidence="1">
    <location>
        <begin position="439"/>
        <end position="463"/>
    </location>
</feature>
<dbReference type="OMA" id="HRYGMPG"/>
<dbReference type="InterPro" id="IPR011333">
    <property type="entry name" value="SKP1/BTB/POZ_sf"/>
</dbReference>
<name>A0A1M2VYA7_TRAPU</name>
<feature type="compositionally biased region" description="Polar residues" evidence="1">
    <location>
        <begin position="631"/>
        <end position="645"/>
    </location>
</feature>
<organism evidence="4 5">
    <name type="scientific">Trametes pubescens</name>
    <name type="common">White-rot fungus</name>
    <dbReference type="NCBI Taxonomy" id="154538"/>
    <lineage>
        <taxon>Eukaryota</taxon>
        <taxon>Fungi</taxon>
        <taxon>Dikarya</taxon>
        <taxon>Basidiomycota</taxon>
        <taxon>Agaricomycotina</taxon>
        <taxon>Agaricomycetes</taxon>
        <taxon>Polyporales</taxon>
        <taxon>Polyporaceae</taxon>
        <taxon>Trametes</taxon>
    </lineage>
</organism>
<dbReference type="STRING" id="154538.A0A1M2VYA7"/>
<sequence>MAYNPWEALPMYTTLPPPWAETAPQPRQPVPAGTNSDTGPSIAGYPLSDEETPLVGKRDASTRRRPRALHLLLWCIGALAVALFLSQNVGLVPCPLNDVPAAEKAALRRQWHAESATWAQSRSAFAEEAAEYERTNAAHRVELEEWRAQREEEARHRLEVQRRSEGVWWTEPRAEAHCRAYGTRAYSAYLRDVPEGLSWLEVCYNMPPVGIHGRNVSQPDKCELNAFEWVVRDLSKLRDHVENPPATEGDDAPDDEEFEILKESPELGDGKFKLEISITRDNELAETDPSVPLIRTEPPRLCLHITCLSIDYGHPEYELSASMFAAVKCQDDRVGERGARAEWVWENWQSNWVFGQDREVWECALPPLSMLLENPRIQETDSFVICVQLHSPVGPFYPQQPSAYYVPRDLLEGLEASLDNPNTGDVQFVCLERTTSQELDSSQSLNTSMPTSPHSASSSQSSSATQTLARKRIMYAHSDILIRRSEYFATMLGSSFSENANTLLPGERKVYTIVVEEADFATIYWLLKWVYANWLLFRADDDPRQAVDGIGAGWSARDLCAPGAADEWDWKVLHKGGPGAPEAAASDSRSVTSGGSGRSSGDAAREKPKPVPQVPANLRTSHSGSGSGTSKAQSSPVRHTSTTARRPSHGPSGPTPGLTVSMANPPTSPSTSRSTKAVPVPVPVPVSPSASHFAHKQRARAVPPPPTVALSTVDPHAHPTAPPPPASALSMYQLAHRYGMPGLGALALEHIVATITPKASFAVLLASASWEELHGIVEDYVVEKWDEVSVSDEFEQCCEEVASGEWGPEGGRTLMALFRRLRSPSAMGYTRA</sequence>